<evidence type="ECO:0000256" key="2">
    <source>
        <dbReference type="SAM" id="MobiDB-lite"/>
    </source>
</evidence>
<dbReference type="NCBIfam" id="NF040570">
    <property type="entry name" value="guided_TnpB"/>
    <property type="match status" value="1"/>
</dbReference>
<evidence type="ECO:0000259" key="3">
    <source>
        <dbReference type="Pfam" id="PF07282"/>
    </source>
</evidence>
<organism evidence="4">
    <name type="scientific">Ignisphaera aggregans</name>
    <dbReference type="NCBI Taxonomy" id="334771"/>
    <lineage>
        <taxon>Archaea</taxon>
        <taxon>Thermoproteota</taxon>
        <taxon>Thermoprotei</taxon>
        <taxon>Desulfurococcales</taxon>
        <taxon>Desulfurococcaceae</taxon>
        <taxon>Ignisphaera</taxon>
    </lineage>
</organism>
<dbReference type="EMBL" id="DRYQ01000059">
    <property type="protein sequence ID" value="HHQ50536.1"/>
    <property type="molecule type" value="Genomic_DNA"/>
</dbReference>
<comment type="caution">
    <text evidence="4">The sequence shown here is derived from an EMBL/GenBank/DDBJ whole genome shotgun (WGS) entry which is preliminary data.</text>
</comment>
<reference evidence="4" key="1">
    <citation type="journal article" date="2020" name="mSystems">
        <title>Genome- and Community-Level Interaction Insights into Carbon Utilization and Element Cycling Functions of Hydrothermarchaeota in Hydrothermal Sediment.</title>
        <authorList>
            <person name="Zhou Z."/>
            <person name="Liu Y."/>
            <person name="Xu W."/>
            <person name="Pan J."/>
            <person name="Luo Z.H."/>
            <person name="Li M."/>
        </authorList>
    </citation>
    <scope>NUCLEOTIDE SEQUENCE [LARGE SCALE GENOMIC DNA]</scope>
    <source>
        <strain evidence="4">SpSt-1105</strain>
    </source>
</reference>
<proteinExistence type="predicted"/>
<sequence length="411" mass="48307">MKAFIHRFARWMPEGAYHRALKAEAEVVDGELNDLLWDLALYRHAMQRAVDALWDLDRIPKKSQAHQLFYSILRSYGFRAHVARSIYSYALALVKAVKETGRSRPILRKLSSRLDYCDARVELDKGIVRVIIRDKWYTLRLKHREEYIERFKGLRWKEVHVKYENRRLYVSIVFEFNYKPYAPRGIIALDVNLKTITAYNGSEIRRFKTRFVDALSKRKRAEELQEKYPKRWRYNERILSRIRSLHRRARNIVVDYCWKMAKQIVLYAKRRQYAIALEDLSGLRESLNSKSDKVAWKLTMFAYRRLQHSIISKALEYGVPIVIVDPRNTSSTCPRCGEKLAYAHRLGICKKCGFKVDRDSVGAVNTWLRALYAYAGELGSLPRAPAVKDEARQSGRTKDEGMKKVITSIHR</sequence>
<name>A0A7J3Z6X9_9CREN</name>
<dbReference type="Pfam" id="PF07282">
    <property type="entry name" value="Cas12f1-like_TNB"/>
    <property type="match status" value="1"/>
</dbReference>
<dbReference type="AlphaFoldDB" id="A0A7J3Z6X9"/>
<evidence type="ECO:0000313" key="4">
    <source>
        <dbReference type="EMBL" id="HHQ50536.1"/>
    </source>
</evidence>
<dbReference type="InterPro" id="IPR010095">
    <property type="entry name" value="Cas12f1-like_TNB"/>
</dbReference>
<feature type="region of interest" description="Disordered" evidence="2">
    <location>
        <begin position="386"/>
        <end position="411"/>
    </location>
</feature>
<evidence type="ECO:0000256" key="1">
    <source>
        <dbReference type="ARBA" id="ARBA00023125"/>
    </source>
</evidence>
<accession>A0A7J3Z6X9</accession>
<dbReference type="GO" id="GO:0003677">
    <property type="term" value="F:DNA binding"/>
    <property type="evidence" value="ECO:0007669"/>
    <property type="project" value="UniProtKB-KW"/>
</dbReference>
<keyword evidence="1" id="KW-0238">DNA-binding</keyword>
<gene>
    <name evidence="4" type="ORF">ENM66_04210</name>
</gene>
<dbReference type="NCBIfam" id="TIGR01766">
    <property type="entry name" value="IS200/IS605 family accessory protein TnpB-like domain"/>
    <property type="match status" value="1"/>
</dbReference>
<feature type="compositionally biased region" description="Basic and acidic residues" evidence="2">
    <location>
        <begin position="386"/>
        <end position="403"/>
    </location>
</feature>
<feature type="domain" description="Cas12f1-like TNB" evidence="3">
    <location>
        <begin position="303"/>
        <end position="365"/>
    </location>
</feature>
<protein>
    <submittedName>
        <fullName evidence="4">Transposase</fullName>
    </submittedName>
</protein>